<organism evidence="2 3">
    <name type="scientific">Mucor plumbeus</name>
    <dbReference type="NCBI Taxonomy" id="97098"/>
    <lineage>
        <taxon>Eukaryota</taxon>
        <taxon>Fungi</taxon>
        <taxon>Fungi incertae sedis</taxon>
        <taxon>Mucoromycota</taxon>
        <taxon>Mucoromycotina</taxon>
        <taxon>Mucoromycetes</taxon>
        <taxon>Mucorales</taxon>
        <taxon>Mucorineae</taxon>
        <taxon>Mucoraceae</taxon>
        <taxon>Mucor</taxon>
    </lineage>
</organism>
<sequence length="129" mass="14869">MVDMSRKLNNHTERQEKENCRLAQNQNAQPQDAQVSNDMKDTLVEDDIKAEVTKDVPRRRLLELKNILKSLLFGDKQISKKYSAGKLPNITDIEATTAIKIVNFVKPYVPDRKNYKNFAHQIPFVLVTT</sequence>
<dbReference type="Proteomes" id="UP000650833">
    <property type="component" value="Unassembled WGS sequence"/>
</dbReference>
<reference evidence="2" key="1">
    <citation type="submission" date="2020-12" db="EMBL/GenBank/DDBJ databases">
        <title>Metabolic potential, ecology and presence of endohyphal bacteria is reflected in genomic diversity of Mucoromycotina.</title>
        <authorList>
            <person name="Muszewska A."/>
            <person name="Okrasinska A."/>
            <person name="Steczkiewicz K."/>
            <person name="Drgas O."/>
            <person name="Orlowska M."/>
            <person name="Perlinska-Lenart U."/>
            <person name="Aleksandrzak-Piekarczyk T."/>
            <person name="Szatraj K."/>
            <person name="Zielenkiewicz U."/>
            <person name="Pilsyk S."/>
            <person name="Malc E."/>
            <person name="Mieczkowski P."/>
            <person name="Kruszewska J.S."/>
            <person name="Biernat P."/>
            <person name="Pawlowska J."/>
        </authorList>
    </citation>
    <scope>NUCLEOTIDE SEQUENCE</scope>
    <source>
        <strain evidence="2">CBS 226.32</strain>
    </source>
</reference>
<name>A0A8H7R6U0_9FUNG</name>
<feature type="region of interest" description="Disordered" evidence="1">
    <location>
        <begin position="1"/>
        <end position="40"/>
    </location>
</feature>
<comment type="caution">
    <text evidence="2">The sequence shown here is derived from an EMBL/GenBank/DDBJ whole genome shotgun (WGS) entry which is preliminary data.</text>
</comment>
<proteinExistence type="predicted"/>
<dbReference type="EMBL" id="JAEPRC010000191">
    <property type="protein sequence ID" value="KAG2204720.1"/>
    <property type="molecule type" value="Genomic_DNA"/>
</dbReference>
<evidence type="ECO:0000256" key="1">
    <source>
        <dbReference type="SAM" id="MobiDB-lite"/>
    </source>
</evidence>
<dbReference type="AlphaFoldDB" id="A0A8H7R6U0"/>
<feature type="compositionally biased region" description="Basic and acidic residues" evidence="1">
    <location>
        <begin position="1"/>
        <end position="20"/>
    </location>
</feature>
<feature type="compositionally biased region" description="Low complexity" evidence="1">
    <location>
        <begin position="23"/>
        <end position="34"/>
    </location>
</feature>
<protein>
    <submittedName>
        <fullName evidence="2">Uncharacterized protein</fullName>
    </submittedName>
</protein>
<dbReference type="OrthoDB" id="2289268at2759"/>
<gene>
    <name evidence="2" type="ORF">INT46_005865</name>
</gene>
<accession>A0A8H7R6U0</accession>
<evidence type="ECO:0000313" key="2">
    <source>
        <dbReference type="EMBL" id="KAG2204720.1"/>
    </source>
</evidence>
<evidence type="ECO:0000313" key="3">
    <source>
        <dbReference type="Proteomes" id="UP000650833"/>
    </source>
</evidence>
<keyword evidence="3" id="KW-1185">Reference proteome</keyword>